<dbReference type="Pfam" id="PF13384">
    <property type="entry name" value="HTH_23"/>
    <property type="match status" value="1"/>
</dbReference>
<gene>
    <name evidence="1" type="ORF">ACFQO7_31900</name>
</gene>
<evidence type="ECO:0000313" key="1">
    <source>
        <dbReference type="EMBL" id="MFC7247104.1"/>
    </source>
</evidence>
<dbReference type="SUPFAM" id="SSF46894">
    <property type="entry name" value="C-terminal effector domain of the bipartite response regulators"/>
    <property type="match status" value="1"/>
</dbReference>
<dbReference type="EMBL" id="JBHTAC010000050">
    <property type="protein sequence ID" value="MFC7247104.1"/>
    <property type="molecule type" value="Genomic_DNA"/>
</dbReference>
<comment type="caution">
    <text evidence="1">The sequence shown here is derived from an EMBL/GenBank/DDBJ whole genome shotgun (WGS) entry which is preliminary data.</text>
</comment>
<dbReference type="Gene3D" id="1.10.10.10">
    <property type="entry name" value="Winged helix-like DNA-binding domain superfamily/Winged helix DNA-binding domain"/>
    <property type="match status" value="1"/>
</dbReference>
<organism evidence="1 2">
    <name type="scientific">Catellatospora aurea</name>
    <dbReference type="NCBI Taxonomy" id="1337874"/>
    <lineage>
        <taxon>Bacteria</taxon>
        <taxon>Bacillati</taxon>
        <taxon>Actinomycetota</taxon>
        <taxon>Actinomycetes</taxon>
        <taxon>Micromonosporales</taxon>
        <taxon>Micromonosporaceae</taxon>
        <taxon>Catellatospora</taxon>
    </lineage>
</organism>
<protein>
    <submittedName>
        <fullName evidence="1">Helix-turn-helix domain-containing protein</fullName>
    </submittedName>
</protein>
<dbReference type="Proteomes" id="UP001596392">
    <property type="component" value="Unassembled WGS sequence"/>
</dbReference>
<evidence type="ECO:0000313" key="2">
    <source>
        <dbReference type="Proteomes" id="UP001596392"/>
    </source>
</evidence>
<proteinExistence type="predicted"/>
<name>A0ABW2H743_9ACTN</name>
<dbReference type="RefSeq" id="WP_376809905.1">
    <property type="nucleotide sequence ID" value="NZ_JBHTAC010000050.1"/>
</dbReference>
<dbReference type="InterPro" id="IPR016032">
    <property type="entry name" value="Sig_transdc_resp-reg_C-effctor"/>
</dbReference>
<dbReference type="InterPro" id="IPR036388">
    <property type="entry name" value="WH-like_DNA-bd_sf"/>
</dbReference>
<sequence>MLGGVPDKAIASQLGVSRRTVQRRIDRLMALACVSNRHGLAYHATRHGWL</sequence>
<reference evidence="2" key="1">
    <citation type="journal article" date="2019" name="Int. J. Syst. Evol. Microbiol.">
        <title>The Global Catalogue of Microorganisms (GCM) 10K type strain sequencing project: providing services to taxonomists for standard genome sequencing and annotation.</title>
        <authorList>
            <consortium name="The Broad Institute Genomics Platform"/>
            <consortium name="The Broad Institute Genome Sequencing Center for Infectious Disease"/>
            <person name="Wu L."/>
            <person name="Ma J."/>
        </authorList>
    </citation>
    <scope>NUCLEOTIDE SEQUENCE [LARGE SCALE GENOMIC DNA]</scope>
    <source>
        <strain evidence="2">CGMCC 1.9106</strain>
    </source>
</reference>
<accession>A0ABW2H743</accession>
<keyword evidence="2" id="KW-1185">Reference proteome</keyword>